<sequence>MELLQHLFGFSGRMNRAVFWKGLICNILIGIALDQLAPLADSVFGSLLQEIGFEAIGLALLAHCVSLWTRRLHDRDKSGWWQLLHAIPFAILVVILKVFANSIGETGDIALFGERAKELLWFPAPAFMLIAWLGIVSIWFLIQLGFLRGTVGPNRFGPDPLGEAQPAMQLQPIGD</sequence>
<feature type="transmembrane region" description="Helical" evidence="1">
    <location>
        <begin position="18"/>
        <end position="39"/>
    </location>
</feature>
<proteinExistence type="predicted"/>
<keyword evidence="1" id="KW-0812">Transmembrane</keyword>
<evidence type="ECO:0000256" key="1">
    <source>
        <dbReference type="SAM" id="Phobius"/>
    </source>
</evidence>
<feature type="transmembrane region" description="Helical" evidence="1">
    <location>
        <begin position="80"/>
        <end position="100"/>
    </location>
</feature>
<dbReference type="GO" id="GO:0005886">
    <property type="term" value="C:plasma membrane"/>
    <property type="evidence" value="ECO:0007669"/>
    <property type="project" value="TreeGrafter"/>
</dbReference>
<name>A0A931FNH3_9HYPH</name>
<evidence type="ECO:0000313" key="3">
    <source>
        <dbReference type="Proteomes" id="UP000599312"/>
    </source>
</evidence>
<dbReference type="Pfam" id="PF05656">
    <property type="entry name" value="DUF805"/>
    <property type="match status" value="1"/>
</dbReference>
<keyword evidence="1" id="KW-0472">Membrane</keyword>
<dbReference type="InterPro" id="IPR008523">
    <property type="entry name" value="DUF805"/>
</dbReference>
<accession>A0A931FNH3</accession>
<dbReference type="EMBL" id="JADQDO010000004">
    <property type="protein sequence ID" value="MBF9233675.1"/>
    <property type="molecule type" value="Genomic_DNA"/>
</dbReference>
<dbReference type="Proteomes" id="UP000599312">
    <property type="component" value="Unassembled WGS sequence"/>
</dbReference>
<reference evidence="2" key="1">
    <citation type="submission" date="2020-11" db="EMBL/GenBank/DDBJ databases">
        <authorList>
            <person name="Kim M.K."/>
        </authorList>
    </citation>
    <scope>NUCLEOTIDE SEQUENCE</scope>
    <source>
        <strain evidence="2">BT350</strain>
    </source>
</reference>
<dbReference type="AlphaFoldDB" id="A0A931FNH3"/>
<dbReference type="PANTHER" id="PTHR34980:SF3">
    <property type="entry name" value="BLR8105 PROTEIN"/>
    <property type="match status" value="1"/>
</dbReference>
<feature type="transmembrane region" description="Helical" evidence="1">
    <location>
        <begin position="51"/>
        <end position="68"/>
    </location>
</feature>
<gene>
    <name evidence="2" type="ORF">I2H38_09840</name>
</gene>
<evidence type="ECO:0000313" key="2">
    <source>
        <dbReference type="EMBL" id="MBF9233675.1"/>
    </source>
</evidence>
<comment type="caution">
    <text evidence="2">The sequence shown here is derived from an EMBL/GenBank/DDBJ whole genome shotgun (WGS) entry which is preliminary data.</text>
</comment>
<keyword evidence="1" id="KW-1133">Transmembrane helix</keyword>
<organism evidence="2 3">
    <name type="scientific">Microvirga alba</name>
    <dbReference type="NCBI Taxonomy" id="2791025"/>
    <lineage>
        <taxon>Bacteria</taxon>
        <taxon>Pseudomonadati</taxon>
        <taxon>Pseudomonadota</taxon>
        <taxon>Alphaproteobacteria</taxon>
        <taxon>Hyphomicrobiales</taxon>
        <taxon>Methylobacteriaceae</taxon>
        <taxon>Microvirga</taxon>
    </lineage>
</organism>
<keyword evidence="3" id="KW-1185">Reference proteome</keyword>
<dbReference type="RefSeq" id="WP_196271683.1">
    <property type="nucleotide sequence ID" value="NZ_JADQDO010000004.1"/>
</dbReference>
<dbReference type="PANTHER" id="PTHR34980">
    <property type="entry name" value="INNER MEMBRANE PROTEIN-RELATED-RELATED"/>
    <property type="match status" value="1"/>
</dbReference>
<protein>
    <submittedName>
        <fullName evidence="2">DUF805 domain-containing protein</fullName>
    </submittedName>
</protein>
<feature type="transmembrane region" description="Helical" evidence="1">
    <location>
        <begin position="120"/>
        <end position="142"/>
    </location>
</feature>